<sequence length="54" mass="6315">MGAINFSPREGSGLYRQKRTTRIQFFGDAIQPVCFIITQFLPYYKGKRAYSTKY</sequence>
<proteinExistence type="predicted"/>
<name>A6NTQ4_9FIRM</name>
<evidence type="ECO:0000313" key="2">
    <source>
        <dbReference type="Proteomes" id="UP000003639"/>
    </source>
</evidence>
<gene>
    <name evidence="1" type="ORF">BACCAP_01583</name>
</gene>
<reference evidence="1 2" key="2">
    <citation type="submission" date="2007-06" db="EMBL/GenBank/DDBJ databases">
        <title>Draft genome sequence of Pseudoflavonifractor capillosus ATCC 29799.</title>
        <authorList>
            <person name="Sudarsanam P."/>
            <person name="Ley R."/>
            <person name="Guruge J."/>
            <person name="Turnbaugh P.J."/>
            <person name="Mahowald M."/>
            <person name="Liep D."/>
            <person name="Gordon J."/>
        </authorList>
    </citation>
    <scope>NUCLEOTIDE SEQUENCE [LARGE SCALE GENOMIC DNA]</scope>
    <source>
        <strain evidence="1 2">ATCC 29799</strain>
    </source>
</reference>
<protein>
    <submittedName>
        <fullName evidence="1">Uncharacterized protein</fullName>
    </submittedName>
</protein>
<evidence type="ECO:0000313" key="1">
    <source>
        <dbReference type="EMBL" id="EDN00817.1"/>
    </source>
</evidence>
<keyword evidence="2" id="KW-1185">Reference proteome</keyword>
<comment type="caution">
    <text evidence="1">The sequence shown here is derived from an EMBL/GenBank/DDBJ whole genome shotgun (WGS) entry which is preliminary data.</text>
</comment>
<accession>A6NTQ4</accession>
<dbReference type="AlphaFoldDB" id="A6NTQ4"/>
<dbReference type="EMBL" id="AAXG02000010">
    <property type="protein sequence ID" value="EDN00817.1"/>
    <property type="molecule type" value="Genomic_DNA"/>
</dbReference>
<reference evidence="1 2" key="1">
    <citation type="submission" date="2007-04" db="EMBL/GenBank/DDBJ databases">
        <authorList>
            <person name="Fulton L."/>
            <person name="Clifton S."/>
            <person name="Fulton B."/>
            <person name="Xu J."/>
            <person name="Minx P."/>
            <person name="Pepin K.H."/>
            <person name="Johnson M."/>
            <person name="Thiruvilangam P."/>
            <person name="Bhonagiri V."/>
            <person name="Nash W.E."/>
            <person name="Mardis E.R."/>
            <person name="Wilson R.K."/>
        </authorList>
    </citation>
    <scope>NUCLEOTIDE SEQUENCE [LARGE SCALE GENOMIC DNA]</scope>
    <source>
        <strain evidence="1 2">ATCC 29799</strain>
    </source>
</reference>
<dbReference type="STRING" id="411467.BACCAP_01583"/>
<organism evidence="1 2">
    <name type="scientific">Pseudoflavonifractor capillosus ATCC 29799</name>
    <dbReference type="NCBI Taxonomy" id="411467"/>
    <lineage>
        <taxon>Bacteria</taxon>
        <taxon>Bacillati</taxon>
        <taxon>Bacillota</taxon>
        <taxon>Clostridia</taxon>
        <taxon>Eubacteriales</taxon>
        <taxon>Oscillospiraceae</taxon>
        <taxon>Pseudoflavonifractor</taxon>
    </lineage>
</organism>
<dbReference type="Proteomes" id="UP000003639">
    <property type="component" value="Unassembled WGS sequence"/>
</dbReference>